<dbReference type="PROSITE" id="PS51898">
    <property type="entry name" value="TYR_RECOMBINASE"/>
    <property type="match status" value="1"/>
</dbReference>
<dbReference type="InterPro" id="IPR011010">
    <property type="entry name" value="DNA_brk_join_enz"/>
</dbReference>
<accession>A0A6C2UB63</accession>
<name>A0A6C2UB63_PONDE</name>
<reference evidence="3 4" key="1">
    <citation type="submission" date="2019-04" db="EMBL/GenBank/DDBJ databases">
        <authorList>
            <person name="Van Vliet M D."/>
        </authorList>
    </citation>
    <scope>NUCLEOTIDE SEQUENCE [LARGE SCALE GENOMIC DNA]</scope>
    <source>
        <strain evidence="3 4">F1</strain>
    </source>
</reference>
<evidence type="ECO:0000256" key="1">
    <source>
        <dbReference type="ARBA" id="ARBA00023172"/>
    </source>
</evidence>
<dbReference type="InterPro" id="IPR002104">
    <property type="entry name" value="Integrase_catalytic"/>
</dbReference>
<dbReference type="GO" id="GO:0006310">
    <property type="term" value="P:DNA recombination"/>
    <property type="evidence" value="ECO:0007669"/>
    <property type="project" value="UniProtKB-KW"/>
</dbReference>
<dbReference type="InterPro" id="IPR013762">
    <property type="entry name" value="Integrase-like_cat_sf"/>
</dbReference>
<evidence type="ECO:0000313" key="4">
    <source>
        <dbReference type="Proteomes" id="UP000366872"/>
    </source>
</evidence>
<feature type="domain" description="Tyr recombinase" evidence="2">
    <location>
        <begin position="202"/>
        <end position="369"/>
    </location>
</feature>
<keyword evidence="4" id="KW-1185">Reference proteome</keyword>
<keyword evidence="1" id="KW-0233">DNA recombination</keyword>
<dbReference type="Proteomes" id="UP000366872">
    <property type="component" value="Unassembled WGS sequence"/>
</dbReference>
<proteinExistence type="predicted"/>
<dbReference type="AlphaFoldDB" id="A0A6C2UB63"/>
<organism evidence="3 4">
    <name type="scientific">Pontiella desulfatans</name>
    <dbReference type="NCBI Taxonomy" id="2750659"/>
    <lineage>
        <taxon>Bacteria</taxon>
        <taxon>Pseudomonadati</taxon>
        <taxon>Kiritimatiellota</taxon>
        <taxon>Kiritimatiellia</taxon>
        <taxon>Kiritimatiellales</taxon>
        <taxon>Pontiellaceae</taxon>
        <taxon>Pontiella</taxon>
    </lineage>
</organism>
<dbReference type="SUPFAM" id="SSF56349">
    <property type="entry name" value="DNA breaking-rejoining enzymes"/>
    <property type="match status" value="1"/>
</dbReference>
<sequence length="373" mass="43136">MPKQAVLRKIERDDGRASKFGISIPQKGSRPKRLFFKTVRERDIQFNRLKRVARHEGHDVLSEVSASDLALLKDLREILGEHDPREAARFFMEQKHPNSKTTIGEALRLFQADQELQNLTETHLHQQNHKLDILALGVGKERRLVEIAPKDITALLRGLGFEPVTQRGYQANWMVFFSWCVANRLCPVSPMAGMKKIKVVRGEVDFMQVADVKAFFGKAVEIHKELAPALALAFFAGMRSASIERMVRDDIDFEHRRIRFQAQRQKTNKRFMVQGYPDNLWDWLEPWRTEKELPHWPGSTFTKYRNQIYSAAKVRFPNNAGRHSFCTHHVALYGSADRTATLLTHRGSVSTLYDHYCGCTTKDEAERYFQIMP</sequence>
<gene>
    <name evidence="3" type="ORF">PDESU_05272</name>
</gene>
<dbReference type="GO" id="GO:0003677">
    <property type="term" value="F:DNA binding"/>
    <property type="evidence" value="ECO:0007669"/>
    <property type="project" value="InterPro"/>
</dbReference>
<dbReference type="GO" id="GO:0015074">
    <property type="term" value="P:DNA integration"/>
    <property type="evidence" value="ECO:0007669"/>
    <property type="project" value="InterPro"/>
</dbReference>
<evidence type="ECO:0000313" key="3">
    <source>
        <dbReference type="EMBL" id="VGO16681.1"/>
    </source>
</evidence>
<dbReference type="Gene3D" id="1.10.443.10">
    <property type="entry name" value="Intergrase catalytic core"/>
    <property type="match status" value="1"/>
</dbReference>
<evidence type="ECO:0000259" key="2">
    <source>
        <dbReference type="PROSITE" id="PS51898"/>
    </source>
</evidence>
<dbReference type="RefSeq" id="WP_136082211.1">
    <property type="nucleotide sequence ID" value="NZ_CAAHFG010000004.1"/>
</dbReference>
<protein>
    <recommendedName>
        <fullName evidence="2">Tyr recombinase domain-containing protein</fullName>
    </recommendedName>
</protein>
<dbReference type="EMBL" id="CAAHFG010000004">
    <property type="protein sequence ID" value="VGO16681.1"/>
    <property type="molecule type" value="Genomic_DNA"/>
</dbReference>